<name>A0ABV8QUV3_9MICC</name>
<keyword evidence="7" id="KW-1015">Disulfide bond</keyword>
<keyword evidence="3" id="KW-0001">2Fe-2S</keyword>
<dbReference type="InterPro" id="IPR014349">
    <property type="entry name" value="Rieske_Fe-S_prot"/>
</dbReference>
<comment type="function">
    <text evidence="1">Iron-sulfur subunit of the cytochrome bc1 complex, an essential component of the respiratory electron transport chain required for ATP synthesis. The bc1 complex catalyzes the oxidation of menaquinol and the reduction of cytochrome c in the respiratory chain. The bc1 complex operates through a Q-cycle mechanism that couples electron transfer to generation of the proton gradient that drives ATP synthesis.</text>
</comment>
<dbReference type="PANTHER" id="PTHR10134">
    <property type="entry name" value="CYTOCHROME B-C1 COMPLEX SUBUNIT RIESKE, MITOCHONDRIAL"/>
    <property type="match status" value="1"/>
</dbReference>
<organism evidence="11 12">
    <name type="scientific">Arthrobacter cryoconiti</name>
    <dbReference type="NCBI Taxonomy" id="748907"/>
    <lineage>
        <taxon>Bacteria</taxon>
        <taxon>Bacillati</taxon>
        <taxon>Actinomycetota</taxon>
        <taxon>Actinomycetes</taxon>
        <taxon>Micrococcales</taxon>
        <taxon>Micrococcaceae</taxon>
        <taxon>Arthrobacter</taxon>
    </lineage>
</organism>
<evidence type="ECO:0000256" key="6">
    <source>
        <dbReference type="ARBA" id="ARBA00023014"/>
    </source>
</evidence>
<dbReference type="EMBL" id="JBHSCQ010000001">
    <property type="protein sequence ID" value="MFC4264035.1"/>
    <property type="molecule type" value="Genomic_DNA"/>
</dbReference>
<dbReference type="InterPro" id="IPR005805">
    <property type="entry name" value="Rieske_Fe-S_prot_C"/>
</dbReference>
<reference evidence="12" key="1">
    <citation type="journal article" date="2019" name="Int. J. Syst. Evol. Microbiol.">
        <title>The Global Catalogue of Microorganisms (GCM) 10K type strain sequencing project: providing services to taxonomists for standard genome sequencing and annotation.</title>
        <authorList>
            <consortium name="The Broad Institute Genomics Platform"/>
            <consortium name="The Broad Institute Genome Sequencing Center for Infectious Disease"/>
            <person name="Wu L."/>
            <person name="Ma J."/>
        </authorList>
    </citation>
    <scope>NUCLEOTIDE SEQUENCE [LARGE SCALE GENOMIC DNA]</scope>
    <source>
        <strain evidence="12">CGMCC 1.10698</strain>
    </source>
</reference>
<evidence type="ECO:0000256" key="7">
    <source>
        <dbReference type="ARBA" id="ARBA00023157"/>
    </source>
</evidence>
<evidence type="ECO:0000256" key="4">
    <source>
        <dbReference type="ARBA" id="ARBA00022723"/>
    </source>
</evidence>
<evidence type="ECO:0000256" key="8">
    <source>
        <dbReference type="ARBA" id="ARBA00029586"/>
    </source>
</evidence>
<evidence type="ECO:0000256" key="2">
    <source>
        <dbReference type="ARBA" id="ARBA00015816"/>
    </source>
</evidence>
<proteinExistence type="predicted"/>
<keyword evidence="5" id="KW-0408">Iron</keyword>
<dbReference type="Proteomes" id="UP001595773">
    <property type="component" value="Unassembled WGS sequence"/>
</dbReference>
<sequence>MSAESTLSRRLLLTSTTAATGGVCALALAGCAPSGTSGSSSATSPLAIPTTGTPTRVGKLADVPVGTTATGTAGSQNIVIFRASETEVVAYTDICTHAGCQIAPSGTNFKCPCHGSVFKGADGTVVTGPAKKALPRFAAAIDGDWITVSV</sequence>
<evidence type="ECO:0000313" key="11">
    <source>
        <dbReference type="EMBL" id="MFC4264035.1"/>
    </source>
</evidence>
<dbReference type="CDD" id="cd03467">
    <property type="entry name" value="Rieske"/>
    <property type="match status" value="1"/>
</dbReference>
<dbReference type="InterPro" id="IPR017941">
    <property type="entry name" value="Rieske_2Fe-2S"/>
</dbReference>
<evidence type="ECO:0000256" key="5">
    <source>
        <dbReference type="ARBA" id="ARBA00023004"/>
    </source>
</evidence>
<accession>A0ABV8QUV3</accession>
<feature type="domain" description="Rieske" evidence="10">
    <location>
        <begin position="55"/>
        <end position="148"/>
    </location>
</feature>
<evidence type="ECO:0000256" key="3">
    <source>
        <dbReference type="ARBA" id="ARBA00022714"/>
    </source>
</evidence>
<keyword evidence="4" id="KW-0479">Metal-binding</keyword>
<gene>
    <name evidence="11" type="ORF">ACFOW9_00290</name>
</gene>
<keyword evidence="12" id="KW-1185">Reference proteome</keyword>
<evidence type="ECO:0000256" key="9">
    <source>
        <dbReference type="ARBA" id="ARBA00034078"/>
    </source>
</evidence>
<dbReference type="Gene3D" id="2.102.10.10">
    <property type="entry name" value="Rieske [2Fe-2S] iron-sulphur domain"/>
    <property type="match status" value="1"/>
</dbReference>
<dbReference type="SUPFAM" id="SSF50022">
    <property type="entry name" value="ISP domain"/>
    <property type="match status" value="1"/>
</dbReference>
<evidence type="ECO:0000256" key="1">
    <source>
        <dbReference type="ARBA" id="ARBA00002494"/>
    </source>
</evidence>
<dbReference type="RefSeq" id="WP_230068644.1">
    <property type="nucleotide sequence ID" value="NZ_BAABLL010000011.1"/>
</dbReference>
<dbReference type="PRINTS" id="PR00162">
    <property type="entry name" value="RIESKE"/>
</dbReference>
<evidence type="ECO:0000313" key="12">
    <source>
        <dbReference type="Proteomes" id="UP001595773"/>
    </source>
</evidence>
<evidence type="ECO:0000259" key="10">
    <source>
        <dbReference type="PROSITE" id="PS51296"/>
    </source>
</evidence>
<comment type="cofactor">
    <cofactor evidence="9">
        <name>[2Fe-2S] cluster</name>
        <dbReference type="ChEBI" id="CHEBI:190135"/>
    </cofactor>
</comment>
<dbReference type="Pfam" id="PF00355">
    <property type="entry name" value="Rieske"/>
    <property type="match status" value="1"/>
</dbReference>
<keyword evidence="6" id="KW-0411">Iron-sulfur</keyword>
<dbReference type="PROSITE" id="PS51296">
    <property type="entry name" value="RIESKE"/>
    <property type="match status" value="1"/>
</dbReference>
<dbReference type="InterPro" id="IPR006311">
    <property type="entry name" value="TAT_signal"/>
</dbReference>
<comment type="caution">
    <text evidence="11">The sequence shown here is derived from an EMBL/GenBank/DDBJ whole genome shotgun (WGS) entry which is preliminary data.</text>
</comment>
<protein>
    <recommendedName>
        <fullName evidence="2">Cytochrome bc1 complex Rieske iron-sulfur subunit</fullName>
    </recommendedName>
    <alternativeName>
        <fullName evidence="8">Cytochrome bc1 reductase complex subunit QcrA</fullName>
    </alternativeName>
</protein>
<dbReference type="PROSITE" id="PS51318">
    <property type="entry name" value="TAT"/>
    <property type="match status" value="1"/>
</dbReference>
<dbReference type="InterPro" id="IPR036922">
    <property type="entry name" value="Rieske_2Fe-2S_sf"/>
</dbReference>